<evidence type="ECO:0000256" key="1">
    <source>
        <dbReference type="ARBA" id="ARBA00006484"/>
    </source>
</evidence>
<dbReference type="InterPro" id="IPR036291">
    <property type="entry name" value="NAD(P)-bd_dom_sf"/>
</dbReference>
<reference evidence="3 4" key="1">
    <citation type="journal article" date="2022" name="G3 (Bethesda)">
        <title>Enemy or ally: a genomic approach to elucidate the lifestyle of Phyllosticta citrichinaensis.</title>
        <authorList>
            <person name="Buijs V.A."/>
            <person name="Groenewald J.Z."/>
            <person name="Haridas S."/>
            <person name="LaButti K.M."/>
            <person name="Lipzen A."/>
            <person name="Martin F.M."/>
            <person name="Barry K."/>
            <person name="Grigoriev I.V."/>
            <person name="Crous P.W."/>
            <person name="Seidl M.F."/>
        </authorList>
    </citation>
    <scope>NUCLEOTIDE SEQUENCE [LARGE SCALE GENOMIC DNA]</scope>
    <source>
        <strain evidence="3 4">CBS 129764</strain>
    </source>
</reference>
<keyword evidence="4" id="KW-1185">Reference proteome</keyword>
<dbReference type="SUPFAM" id="SSF51735">
    <property type="entry name" value="NAD(P)-binding Rossmann-fold domains"/>
    <property type="match status" value="1"/>
</dbReference>
<dbReference type="PANTHER" id="PTHR43180">
    <property type="entry name" value="3-OXOACYL-(ACYL-CARRIER-PROTEIN) REDUCTASE (AFU_ORTHOLOGUE AFUA_6G11210)"/>
    <property type="match status" value="1"/>
</dbReference>
<evidence type="ECO:0000256" key="2">
    <source>
        <dbReference type="ARBA" id="ARBA00023002"/>
    </source>
</evidence>
<dbReference type="Pfam" id="PF00106">
    <property type="entry name" value="adh_short"/>
    <property type="match status" value="1"/>
</dbReference>
<dbReference type="InterPro" id="IPR002347">
    <property type="entry name" value="SDR_fam"/>
</dbReference>
<dbReference type="Gene3D" id="3.40.50.720">
    <property type="entry name" value="NAD(P)-binding Rossmann-like Domain"/>
    <property type="match status" value="1"/>
</dbReference>
<sequence>MTEVKINDSDLGNIRDHVVFITGGASGIGLATALLCIRNGAKVVVGDRNPLPADAVQPSLSYVPVDVTSWESLSAAFKEVLKQYGRIDHVFANAGVGPKTNLLEDNVDENGDLMEPSHQVLDINLKSVMNTTALACHHLKKSPQGGSIVLIGSASSFQVFPAVDYATSKHGVLGLMRSLTTLLYPKFPIRINALAPCWTSTNIIPGDFMNALGILFQGPEAVARSAVLLMADQSRHGQVIYSEEGQLLEIEEGLRAAARNLVQGDREPIANTVDKMRQAQEAASFFGDGAES</sequence>
<dbReference type="EMBL" id="JBBWUH010000014">
    <property type="protein sequence ID" value="KAK8152556.1"/>
    <property type="molecule type" value="Genomic_DNA"/>
</dbReference>
<name>A0ABR1XFS9_9PEZI</name>
<organism evidence="3 4">
    <name type="scientific">Phyllosticta citrichinensis</name>
    <dbReference type="NCBI Taxonomy" id="1130410"/>
    <lineage>
        <taxon>Eukaryota</taxon>
        <taxon>Fungi</taxon>
        <taxon>Dikarya</taxon>
        <taxon>Ascomycota</taxon>
        <taxon>Pezizomycotina</taxon>
        <taxon>Dothideomycetes</taxon>
        <taxon>Dothideomycetes incertae sedis</taxon>
        <taxon>Botryosphaeriales</taxon>
        <taxon>Phyllostictaceae</taxon>
        <taxon>Phyllosticta</taxon>
    </lineage>
</organism>
<dbReference type="PRINTS" id="PR00081">
    <property type="entry name" value="GDHRDH"/>
</dbReference>
<evidence type="ECO:0000313" key="4">
    <source>
        <dbReference type="Proteomes" id="UP001456524"/>
    </source>
</evidence>
<evidence type="ECO:0000313" key="3">
    <source>
        <dbReference type="EMBL" id="KAK8152556.1"/>
    </source>
</evidence>
<accession>A0ABR1XFS9</accession>
<proteinExistence type="inferred from homology"/>
<comment type="similarity">
    <text evidence="1">Belongs to the short-chain dehydrogenases/reductases (SDR) family.</text>
</comment>
<comment type="caution">
    <text evidence="3">The sequence shown here is derived from an EMBL/GenBank/DDBJ whole genome shotgun (WGS) entry which is preliminary data.</text>
</comment>
<dbReference type="PANTHER" id="PTHR43180:SF10">
    <property type="entry name" value="NAD(P)-BINDING PROTEIN"/>
    <property type="match status" value="1"/>
</dbReference>
<keyword evidence="2" id="KW-0560">Oxidoreductase</keyword>
<gene>
    <name evidence="3" type="ORF">IWX90DRAFT_83109</name>
</gene>
<dbReference type="Proteomes" id="UP001456524">
    <property type="component" value="Unassembled WGS sequence"/>
</dbReference>
<protein>
    <submittedName>
        <fullName evidence="3">Oxidoreductase,short chain dehydrogenase</fullName>
    </submittedName>
</protein>